<dbReference type="EMBL" id="JANPWB010000008">
    <property type="protein sequence ID" value="KAJ1166019.1"/>
    <property type="molecule type" value="Genomic_DNA"/>
</dbReference>
<evidence type="ECO:0000313" key="2">
    <source>
        <dbReference type="EMBL" id="KAJ1166019.1"/>
    </source>
</evidence>
<comment type="caution">
    <text evidence="2">The sequence shown here is derived from an EMBL/GenBank/DDBJ whole genome shotgun (WGS) entry which is preliminary data.</text>
</comment>
<evidence type="ECO:0000256" key="1">
    <source>
        <dbReference type="SAM" id="MobiDB-lite"/>
    </source>
</evidence>
<feature type="compositionally biased region" description="Basic and acidic residues" evidence="1">
    <location>
        <begin position="18"/>
        <end position="44"/>
    </location>
</feature>
<keyword evidence="3" id="KW-1185">Reference proteome</keyword>
<organism evidence="2 3">
    <name type="scientific">Pleurodeles waltl</name>
    <name type="common">Iberian ribbed newt</name>
    <dbReference type="NCBI Taxonomy" id="8319"/>
    <lineage>
        <taxon>Eukaryota</taxon>
        <taxon>Metazoa</taxon>
        <taxon>Chordata</taxon>
        <taxon>Craniata</taxon>
        <taxon>Vertebrata</taxon>
        <taxon>Euteleostomi</taxon>
        <taxon>Amphibia</taxon>
        <taxon>Batrachia</taxon>
        <taxon>Caudata</taxon>
        <taxon>Salamandroidea</taxon>
        <taxon>Salamandridae</taxon>
        <taxon>Pleurodelinae</taxon>
        <taxon>Pleurodeles</taxon>
    </lineage>
</organism>
<gene>
    <name evidence="2" type="ORF">NDU88_006430</name>
</gene>
<feature type="compositionally biased region" description="Basic and acidic residues" evidence="1">
    <location>
        <begin position="100"/>
        <end position="109"/>
    </location>
</feature>
<feature type="region of interest" description="Disordered" evidence="1">
    <location>
        <begin position="18"/>
        <end position="127"/>
    </location>
</feature>
<dbReference type="AlphaFoldDB" id="A0AAV7SPL2"/>
<proteinExistence type="predicted"/>
<name>A0AAV7SPL2_PLEWA</name>
<reference evidence="2" key="1">
    <citation type="journal article" date="2022" name="bioRxiv">
        <title>Sequencing and chromosome-scale assembly of the giantPleurodeles waltlgenome.</title>
        <authorList>
            <person name="Brown T."/>
            <person name="Elewa A."/>
            <person name="Iarovenko S."/>
            <person name="Subramanian E."/>
            <person name="Araus A.J."/>
            <person name="Petzold A."/>
            <person name="Susuki M."/>
            <person name="Suzuki K.-i.T."/>
            <person name="Hayashi T."/>
            <person name="Toyoda A."/>
            <person name="Oliveira C."/>
            <person name="Osipova E."/>
            <person name="Leigh N.D."/>
            <person name="Simon A."/>
            <person name="Yun M.H."/>
        </authorList>
    </citation>
    <scope>NUCLEOTIDE SEQUENCE</scope>
    <source>
        <strain evidence="2">20211129_DDA</strain>
        <tissue evidence="2">Liver</tissue>
    </source>
</reference>
<evidence type="ECO:0000313" key="3">
    <source>
        <dbReference type="Proteomes" id="UP001066276"/>
    </source>
</evidence>
<accession>A0AAV7SPL2</accession>
<sequence length="127" mass="14133">MPKRRPGGARLLVKCKVGDKVSDEKETEQVVAERPEGLTEERGSRSSKQKRVQEATRPRGTTGSQEPWWKTASSRKGPGLELTESVEPARSQEPAWQKSCRPDRSRDMAGVEPAGTQEHSPLKVWSP</sequence>
<dbReference type="Proteomes" id="UP001066276">
    <property type="component" value="Chromosome 4_2"/>
</dbReference>
<protein>
    <submittedName>
        <fullName evidence="2">Uncharacterized protein</fullName>
    </submittedName>
</protein>